<dbReference type="InterPro" id="IPR036761">
    <property type="entry name" value="TTHA0802/YceI-like_sf"/>
</dbReference>
<dbReference type="STRING" id="290397.Adeh_3147"/>
<gene>
    <name evidence="2" type="ordered locus">Adeh_3147</name>
</gene>
<dbReference type="SUPFAM" id="SSF101874">
    <property type="entry name" value="YceI-like"/>
    <property type="match status" value="1"/>
</dbReference>
<dbReference type="eggNOG" id="COG2353">
    <property type="taxonomic scope" value="Bacteria"/>
</dbReference>
<dbReference type="InterPro" id="IPR007372">
    <property type="entry name" value="Lipid/polyisoprenoid-bd_YceI"/>
</dbReference>
<dbReference type="EMBL" id="CP000251">
    <property type="protein sequence ID" value="ABC82916.1"/>
    <property type="molecule type" value="Genomic_DNA"/>
</dbReference>
<feature type="domain" description="Lipid/polyisoprenoid-binding YceI-like" evidence="1">
    <location>
        <begin position="38"/>
        <end position="197"/>
    </location>
</feature>
<dbReference type="Gene3D" id="2.40.128.110">
    <property type="entry name" value="Lipid/polyisoprenoid-binding, YceI-like"/>
    <property type="match status" value="1"/>
</dbReference>
<proteinExistence type="predicted"/>
<name>Q2IEA9_ANADE</name>
<organism evidence="2 3">
    <name type="scientific">Anaeromyxobacter dehalogenans (strain 2CP-C)</name>
    <dbReference type="NCBI Taxonomy" id="290397"/>
    <lineage>
        <taxon>Bacteria</taxon>
        <taxon>Pseudomonadati</taxon>
        <taxon>Myxococcota</taxon>
        <taxon>Myxococcia</taxon>
        <taxon>Myxococcales</taxon>
        <taxon>Cystobacterineae</taxon>
        <taxon>Anaeromyxobacteraceae</taxon>
        <taxon>Anaeromyxobacter</taxon>
    </lineage>
</organism>
<dbReference type="AlphaFoldDB" id="Q2IEA9"/>
<sequence length="200" mass="21484">MSPAADAGCLDGMIAALAVSLVAALARSASPVEATPRTFAVGPASTLAYRLVHKFHEVNGLSRAVEGRARLLPDGTVQVMVRAPLDSFHSGNSNRDAHMLEVTGAARQPYVVFKGVGHLEPPDRYPADLRIALRGELTLKSPRPVEVAAAVHFDAPDRARVEATFPVSLDAHQVERPELLFVKVDDRVDVDARLELEGEP</sequence>
<evidence type="ECO:0000259" key="1">
    <source>
        <dbReference type="SMART" id="SM00867"/>
    </source>
</evidence>
<dbReference type="SMART" id="SM00867">
    <property type="entry name" value="YceI"/>
    <property type="match status" value="1"/>
</dbReference>
<accession>Q2IEA9</accession>
<dbReference type="Pfam" id="PF04264">
    <property type="entry name" value="YceI"/>
    <property type="match status" value="1"/>
</dbReference>
<reference evidence="2 3" key="1">
    <citation type="submission" date="2006-01" db="EMBL/GenBank/DDBJ databases">
        <title>Complete sequence of Anaeromyxobacter dehalogenans 2CP-C.</title>
        <authorList>
            <consortium name="US DOE Joint Genome Institute"/>
            <person name="Copeland A."/>
            <person name="Lucas S."/>
            <person name="Lapidus A."/>
            <person name="Barry K."/>
            <person name="Detter J.C."/>
            <person name="Glavina T."/>
            <person name="Hammon N."/>
            <person name="Israni S."/>
            <person name="Pitluck S."/>
            <person name="Brettin T."/>
            <person name="Bruce D."/>
            <person name="Han C."/>
            <person name="Tapia R."/>
            <person name="Gilna P."/>
            <person name="Kiss H."/>
            <person name="Schmutz J."/>
            <person name="Larimer F."/>
            <person name="Land M."/>
            <person name="Kyrpides N."/>
            <person name="Anderson I."/>
            <person name="Sanford R.A."/>
            <person name="Ritalahti K.M."/>
            <person name="Thomas H.S."/>
            <person name="Kirby J.R."/>
            <person name="Zhulin I.B."/>
            <person name="Loeffler F.E."/>
            <person name="Richardson P."/>
        </authorList>
    </citation>
    <scope>NUCLEOTIDE SEQUENCE [LARGE SCALE GENOMIC DNA]</scope>
    <source>
        <strain evidence="2 3">2CP-C</strain>
    </source>
</reference>
<dbReference type="Proteomes" id="UP000001935">
    <property type="component" value="Chromosome"/>
</dbReference>
<protein>
    <recommendedName>
        <fullName evidence="1">Lipid/polyisoprenoid-binding YceI-like domain-containing protein</fullName>
    </recommendedName>
</protein>
<dbReference type="HOGENOM" id="CLU_1413834_0_0_7"/>
<dbReference type="KEGG" id="ade:Adeh_3147"/>
<evidence type="ECO:0000313" key="3">
    <source>
        <dbReference type="Proteomes" id="UP000001935"/>
    </source>
</evidence>
<evidence type="ECO:0000313" key="2">
    <source>
        <dbReference type="EMBL" id="ABC82916.1"/>
    </source>
</evidence>
<dbReference type="RefSeq" id="WP_011422198.1">
    <property type="nucleotide sequence ID" value="NC_007760.1"/>
</dbReference>